<accession>A0A9P8XZC3</accession>
<gene>
    <name evidence="3" type="ORF">B0I36DRAFT_249829</name>
</gene>
<dbReference type="EMBL" id="JAGTJQ010000009">
    <property type="protein sequence ID" value="KAH7024840.1"/>
    <property type="molecule type" value="Genomic_DNA"/>
</dbReference>
<sequence>MRSWDYFSLLWKIPLICKFSQGVAAIAKLIGCYNIVVGSSILSLLIRCSWPWHSLYSLHWRQKLQSTLLNSATKTLNIRQQSYFISRQESTALQVTAYCAGKSIKHHRVDISLPNGTGIPSPALHVITLRNANPSGPTIFYAHGGGYQAPLKSRVAIPLVSRMASSCKAAKIVILQYSLTPATQYPGQLVQAVEGLRYLIDNGCAPSDIVLAGDSAGGHLIASVILHLQLPAPGLSPIDLQGTSFRAAILLSPWLRMNEDRTEARVNERFDFLHAKLLQHYADLFNPDENHIWANPMEGHDAKSLWSRAVGQSGVVNKLLVTAGDAELLFDTCKSFMSEYVAGQTVVMDPTAKGTDLKSAIQGARAVLAIGLHEVHIQPSFDASQNYYEGGTMTAMSYFLDTLK</sequence>
<evidence type="ECO:0000259" key="2">
    <source>
        <dbReference type="Pfam" id="PF07859"/>
    </source>
</evidence>
<dbReference type="Pfam" id="PF07859">
    <property type="entry name" value="Abhydrolase_3"/>
    <property type="match status" value="1"/>
</dbReference>
<evidence type="ECO:0000313" key="4">
    <source>
        <dbReference type="Proteomes" id="UP000756346"/>
    </source>
</evidence>
<dbReference type="GeneID" id="70180049"/>
<evidence type="ECO:0000256" key="1">
    <source>
        <dbReference type="ARBA" id="ARBA00022801"/>
    </source>
</evidence>
<dbReference type="Proteomes" id="UP000756346">
    <property type="component" value="Unassembled WGS sequence"/>
</dbReference>
<comment type="caution">
    <text evidence="3">The sequence shown here is derived from an EMBL/GenBank/DDBJ whole genome shotgun (WGS) entry which is preliminary data.</text>
</comment>
<dbReference type="RefSeq" id="XP_046008388.1">
    <property type="nucleotide sequence ID" value="XM_046150503.1"/>
</dbReference>
<evidence type="ECO:0000313" key="3">
    <source>
        <dbReference type="EMBL" id="KAH7024840.1"/>
    </source>
</evidence>
<dbReference type="Gene3D" id="3.40.50.1820">
    <property type="entry name" value="alpha/beta hydrolase"/>
    <property type="match status" value="1"/>
</dbReference>
<keyword evidence="4" id="KW-1185">Reference proteome</keyword>
<organism evidence="3 4">
    <name type="scientific">Microdochium trichocladiopsis</name>
    <dbReference type="NCBI Taxonomy" id="1682393"/>
    <lineage>
        <taxon>Eukaryota</taxon>
        <taxon>Fungi</taxon>
        <taxon>Dikarya</taxon>
        <taxon>Ascomycota</taxon>
        <taxon>Pezizomycotina</taxon>
        <taxon>Sordariomycetes</taxon>
        <taxon>Xylariomycetidae</taxon>
        <taxon>Xylariales</taxon>
        <taxon>Microdochiaceae</taxon>
        <taxon>Microdochium</taxon>
    </lineage>
</organism>
<protein>
    <submittedName>
        <fullName evidence="3">Alpha/Beta hydrolase protein</fullName>
    </submittedName>
</protein>
<dbReference type="GO" id="GO:0016787">
    <property type="term" value="F:hydrolase activity"/>
    <property type="evidence" value="ECO:0007669"/>
    <property type="project" value="UniProtKB-KW"/>
</dbReference>
<feature type="domain" description="Alpha/beta hydrolase fold-3" evidence="2">
    <location>
        <begin position="139"/>
        <end position="332"/>
    </location>
</feature>
<reference evidence="3" key="1">
    <citation type="journal article" date="2021" name="Nat. Commun.">
        <title>Genetic determinants of endophytism in the Arabidopsis root mycobiome.</title>
        <authorList>
            <person name="Mesny F."/>
            <person name="Miyauchi S."/>
            <person name="Thiergart T."/>
            <person name="Pickel B."/>
            <person name="Atanasova L."/>
            <person name="Karlsson M."/>
            <person name="Huettel B."/>
            <person name="Barry K.W."/>
            <person name="Haridas S."/>
            <person name="Chen C."/>
            <person name="Bauer D."/>
            <person name="Andreopoulos W."/>
            <person name="Pangilinan J."/>
            <person name="LaButti K."/>
            <person name="Riley R."/>
            <person name="Lipzen A."/>
            <person name="Clum A."/>
            <person name="Drula E."/>
            <person name="Henrissat B."/>
            <person name="Kohler A."/>
            <person name="Grigoriev I.V."/>
            <person name="Martin F.M."/>
            <person name="Hacquard S."/>
        </authorList>
    </citation>
    <scope>NUCLEOTIDE SEQUENCE</scope>
    <source>
        <strain evidence="3">MPI-CAGE-CH-0230</strain>
    </source>
</reference>
<dbReference type="PANTHER" id="PTHR48081:SF18">
    <property type="entry name" value="ALPHA_BETA HYDROLASE FOLD-3 DOMAIN-CONTAINING PROTEIN"/>
    <property type="match status" value="1"/>
</dbReference>
<dbReference type="AlphaFoldDB" id="A0A9P8XZC3"/>
<dbReference type="OrthoDB" id="2152029at2759"/>
<name>A0A9P8XZC3_9PEZI</name>
<dbReference type="InterPro" id="IPR050300">
    <property type="entry name" value="GDXG_lipolytic_enzyme"/>
</dbReference>
<keyword evidence="1 3" id="KW-0378">Hydrolase</keyword>
<proteinExistence type="predicted"/>
<dbReference type="SUPFAM" id="SSF53474">
    <property type="entry name" value="alpha/beta-Hydrolases"/>
    <property type="match status" value="1"/>
</dbReference>
<dbReference type="PANTHER" id="PTHR48081">
    <property type="entry name" value="AB HYDROLASE SUPERFAMILY PROTEIN C4A8.06C"/>
    <property type="match status" value="1"/>
</dbReference>
<dbReference type="InterPro" id="IPR029058">
    <property type="entry name" value="AB_hydrolase_fold"/>
</dbReference>
<dbReference type="InterPro" id="IPR013094">
    <property type="entry name" value="AB_hydrolase_3"/>
</dbReference>